<dbReference type="PANTHER" id="PTHR42991:SF1">
    <property type="entry name" value="ALDEHYDE DEHYDROGENASE"/>
    <property type="match status" value="1"/>
</dbReference>
<organism evidence="8 9">
    <name type="scientific">Brevibacillus fulvus</name>
    <dbReference type="NCBI Taxonomy" id="1125967"/>
    <lineage>
        <taxon>Bacteria</taxon>
        <taxon>Bacillati</taxon>
        <taxon>Bacillota</taxon>
        <taxon>Bacilli</taxon>
        <taxon>Bacillales</taxon>
        <taxon>Paenibacillaceae</taxon>
        <taxon>Brevibacillus</taxon>
    </lineage>
</organism>
<gene>
    <name evidence="8" type="ORF">JOD01_000460</name>
</gene>
<evidence type="ECO:0000313" key="8">
    <source>
        <dbReference type="EMBL" id="MBM7588874.1"/>
    </source>
</evidence>
<comment type="function">
    <text evidence="4">Part of the sulfo-TAL (or sulfo-SFT) pathway, a D-sulfoquinovose degradation pathway that produces sulfolactate (SL). Catalyzes the oxidation of 3-sulfolactaldehyde (SLA) to sulfolactate (SL).</text>
</comment>
<keyword evidence="9" id="KW-1185">Reference proteome</keyword>
<dbReference type="InterPro" id="IPR015590">
    <property type="entry name" value="Aldehyde_DH_dom"/>
</dbReference>
<dbReference type="EC" id="1.2.1.97" evidence="5"/>
<dbReference type="FunFam" id="3.40.309.10:FF:000009">
    <property type="entry name" value="Aldehyde dehydrogenase A"/>
    <property type="match status" value="1"/>
</dbReference>
<dbReference type="GO" id="GO:0008911">
    <property type="term" value="F:lactaldehyde dehydrogenase (NAD+) activity"/>
    <property type="evidence" value="ECO:0007669"/>
    <property type="project" value="TreeGrafter"/>
</dbReference>
<comment type="catalytic activity">
    <reaction evidence="3">
        <text>(2S)-3-sulfolactaldehyde + NAD(+) + H2O = (2S)-3-sulfolactate + NADH + 2 H(+)</text>
        <dbReference type="Rhea" id="RHEA:47932"/>
        <dbReference type="ChEBI" id="CHEBI:15377"/>
        <dbReference type="ChEBI" id="CHEBI:15378"/>
        <dbReference type="ChEBI" id="CHEBI:57540"/>
        <dbReference type="ChEBI" id="CHEBI:57945"/>
        <dbReference type="ChEBI" id="CHEBI:61289"/>
        <dbReference type="ChEBI" id="CHEBI:90109"/>
        <dbReference type="EC" id="1.2.1.97"/>
    </reaction>
    <physiologicalReaction direction="left-to-right" evidence="3">
        <dbReference type="Rhea" id="RHEA:47933"/>
    </physiologicalReaction>
</comment>
<dbReference type="InterPro" id="IPR016161">
    <property type="entry name" value="Ald_DH/histidinol_DH"/>
</dbReference>
<dbReference type="Gene3D" id="3.40.309.10">
    <property type="entry name" value="Aldehyde Dehydrogenase, Chain A, domain 2"/>
    <property type="match status" value="1"/>
</dbReference>
<evidence type="ECO:0000256" key="6">
    <source>
        <dbReference type="ARBA" id="ARBA00067277"/>
    </source>
</evidence>
<dbReference type="SUPFAM" id="SSF53720">
    <property type="entry name" value="ALDH-like"/>
    <property type="match status" value="1"/>
</dbReference>
<evidence type="ECO:0000313" key="9">
    <source>
        <dbReference type="Proteomes" id="UP000717624"/>
    </source>
</evidence>
<evidence type="ECO:0000256" key="4">
    <source>
        <dbReference type="ARBA" id="ARBA00054572"/>
    </source>
</evidence>
<feature type="domain" description="Aldehyde dehydrogenase" evidence="7">
    <location>
        <begin position="21"/>
        <end position="479"/>
    </location>
</feature>
<evidence type="ECO:0000256" key="5">
    <source>
        <dbReference type="ARBA" id="ARBA00066984"/>
    </source>
</evidence>
<name>A0A939BSV2_9BACL</name>
<dbReference type="AlphaFoldDB" id="A0A939BSV2"/>
<comment type="similarity">
    <text evidence="1">Belongs to the aldehyde dehydrogenase family.</text>
</comment>
<dbReference type="PANTHER" id="PTHR42991">
    <property type="entry name" value="ALDEHYDE DEHYDROGENASE"/>
    <property type="match status" value="1"/>
</dbReference>
<dbReference type="InterPro" id="IPR016162">
    <property type="entry name" value="Ald_DH_N"/>
</dbReference>
<dbReference type="Gene3D" id="3.40.605.10">
    <property type="entry name" value="Aldehyde Dehydrogenase, Chain A, domain 1"/>
    <property type="match status" value="1"/>
</dbReference>
<accession>A0A939BSV2</accession>
<dbReference type="EMBL" id="JAFBEB010000001">
    <property type="protein sequence ID" value="MBM7588874.1"/>
    <property type="molecule type" value="Genomic_DNA"/>
</dbReference>
<evidence type="ECO:0000259" key="7">
    <source>
        <dbReference type="Pfam" id="PF00171"/>
    </source>
</evidence>
<dbReference type="FunFam" id="3.40.605.10:FF:000007">
    <property type="entry name" value="NAD/NADP-dependent betaine aldehyde dehydrogenase"/>
    <property type="match status" value="1"/>
</dbReference>
<evidence type="ECO:0000256" key="3">
    <source>
        <dbReference type="ARBA" id="ARBA00050326"/>
    </source>
</evidence>
<dbReference type="Pfam" id="PF00171">
    <property type="entry name" value="Aldedh"/>
    <property type="match status" value="1"/>
</dbReference>
<evidence type="ECO:0000256" key="2">
    <source>
        <dbReference type="ARBA" id="ARBA00023002"/>
    </source>
</evidence>
<reference evidence="8" key="1">
    <citation type="submission" date="2021-01" db="EMBL/GenBank/DDBJ databases">
        <title>Genomic Encyclopedia of Type Strains, Phase IV (KMG-IV): sequencing the most valuable type-strain genomes for metagenomic binning, comparative biology and taxonomic classification.</title>
        <authorList>
            <person name="Goeker M."/>
        </authorList>
    </citation>
    <scope>NUCLEOTIDE SEQUENCE</scope>
    <source>
        <strain evidence="8">DSM 25523</strain>
    </source>
</reference>
<proteinExistence type="inferred from homology"/>
<evidence type="ECO:0000256" key="1">
    <source>
        <dbReference type="ARBA" id="ARBA00009986"/>
    </source>
</evidence>
<dbReference type="InterPro" id="IPR051020">
    <property type="entry name" value="ALDH-related_metabolic_enz"/>
</dbReference>
<protein>
    <recommendedName>
        <fullName evidence="6">3-sulfolactaldehyde dehydrogenase</fullName>
        <ecNumber evidence="5">1.2.1.97</ecNumber>
    </recommendedName>
</protein>
<comment type="caution">
    <text evidence="8">The sequence shown here is derived from an EMBL/GenBank/DDBJ whole genome shotgun (WGS) entry which is preliminary data.</text>
</comment>
<dbReference type="InterPro" id="IPR016163">
    <property type="entry name" value="Ald_DH_C"/>
</dbReference>
<dbReference type="Proteomes" id="UP000717624">
    <property type="component" value="Unassembled WGS sequence"/>
</dbReference>
<dbReference type="RefSeq" id="WP_204516593.1">
    <property type="nucleotide sequence ID" value="NZ_BAABIN010000009.1"/>
</dbReference>
<keyword evidence="2" id="KW-0560">Oxidoreductase</keyword>
<sequence length="484" mass="52406">MNLPTESCYYFGSFIDGQEVKSDDRATLEVRSPYDNRLVGKICCATKEDAEQAITVAQRVFHETMKKMPAYRRSDILRKTADLLESRTEQFANLLVLETGKPIREARVEVDRAVQVLRFASEGAKRIHGEEIQLDSARGGENQLGLTRRNPIGVVVAITPFNFPLNLVLHKVAPAIAAGNAVVLKPAEKTPLSPVFLYKLLLEAGLPAGALNIVMGPGQDLADPLVTDPRVKRVTFTGSGFVGWKLKELAGHKNVTLELGSNAPNIVFADADLDAAAGALVRGAVVTSGQACISVQRVYVQRPVYEALLDKLVDGVKALRVGDPLDEATDVGPMITEAAAARAEEWIQEAVRQGAIVRAGGKRQGTLLEPTVLTDVTPEMKVVCQEIFAPVFSVIPFDDEEEAVAQANDSELGLHAGVFTKDINRALRVADALETGGVWINEASIRRYDHIPYGGVKQSGIGKEGVAYAIEEMTELKFIGIKLS</sequence>